<dbReference type="EMBL" id="JACHID010000028">
    <property type="protein sequence ID" value="MBB5022927.1"/>
    <property type="molecule type" value="Genomic_DNA"/>
</dbReference>
<feature type="domain" description="DUF2281" evidence="1">
    <location>
        <begin position="21"/>
        <end position="50"/>
    </location>
</feature>
<reference evidence="2 3" key="1">
    <citation type="submission" date="2020-08" db="EMBL/GenBank/DDBJ databases">
        <title>Genomic Encyclopedia of Type Strains, Phase IV (KMG-IV): sequencing the most valuable type-strain genomes for metagenomic binning, comparative biology and taxonomic classification.</title>
        <authorList>
            <person name="Goeker M."/>
        </authorList>
    </citation>
    <scope>NUCLEOTIDE SEQUENCE [LARGE SCALE GENOMIC DNA]</scope>
    <source>
        <strain evidence="2 3">DSM 22071</strain>
    </source>
</reference>
<organism evidence="2 3">
    <name type="scientific">Desulfurispira natronophila</name>
    <dbReference type="NCBI Taxonomy" id="682562"/>
    <lineage>
        <taxon>Bacteria</taxon>
        <taxon>Pseudomonadati</taxon>
        <taxon>Chrysiogenota</taxon>
        <taxon>Chrysiogenia</taxon>
        <taxon>Chrysiogenales</taxon>
        <taxon>Chrysiogenaceae</taxon>
        <taxon>Desulfurispira</taxon>
    </lineage>
</organism>
<accession>A0A7W7Y6J3</accession>
<dbReference type="Proteomes" id="UP000528322">
    <property type="component" value="Unassembled WGS sequence"/>
</dbReference>
<proteinExistence type="predicted"/>
<dbReference type="AlphaFoldDB" id="A0A7W7Y6J3"/>
<protein>
    <recommendedName>
        <fullName evidence="1">DUF2281 domain-containing protein</fullName>
    </recommendedName>
</protein>
<keyword evidence="3" id="KW-1185">Reference proteome</keyword>
<evidence type="ECO:0000313" key="2">
    <source>
        <dbReference type="EMBL" id="MBB5022927.1"/>
    </source>
</evidence>
<evidence type="ECO:0000259" key="1">
    <source>
        <dbReference type="Pfam" id="PF10047"/>
    </source>
</evidence>
<dbReference type="InterPro" id="IPR018739">
    <property type="entry name" value="DUF2281"/>
</dbReference>
<dbReference type="RefSeq" id="WP_183734267.1">
    <property type="nucleotide sequence ID" value="NZ_JACHID010000028.1"/>
</dbReference>
<comment type="caution">
    <text evidence="2">The sequence shown here is derived from an EMBL/GenBank/DDBJ whole genome shotgun (WGS) entry which is preliminary data.</text>
</comment>
<evidence type="ECO:0000313" key="3">
    <source>
        <dbReference type="Proteomes" id="UP000528322"/>
    </source>
</evidence>
<gene>
    <name evidence="2" type="ORF">HNR37_002276</name>
</gene>
<dbReference type="Pfam" id="PF10047">
    <property type="entry name" value="DUF2281"/>
    <property type="match status" value="1"/>
</dbReference>
<name>A0A7W7Y6J3_9BACT</name>
<sequence>MQKKVLGSYARSCSHNTLTEQLIQEIETLPPPLQQEALHFVEFLKLKRNQEGMAFLSLRRLSDSRHFKRVMLILTGLKD</sequence>